<proteinExistence type="inferred from homology"/>
<evidence type="ECO:0000313" key="7">
    <source>
        <dbReference type="Proteomes" id="UP000887563"/>
    </source>
</evidence>
<dbReference type="GO" id="GO:0031515">
    <property type="term" value="C:tRNA (m1A) methyltransferase complex"/>
    <property type="evidence" value="ECO:0007669"/>
    <property type="project" value="InterPro"/>
</dbReference>
<comment type="subcellular location">
    <subcellularLocation>
        <location evidence="1">Nucleus</location>
    </subcellularLocation>
</comment>
<protein>
    <recommendedName>
        <fullName evidence="3">tRNA (adenine(58)-N(1))-methyltransferase non-catalytic subunit TRM6</fullName>
    </recommendedName>
    <alternativeName>
        <fullName evidence="6">tRNA(m1A58)-methyltransferase subunit TRM6</fullName>
    </alternativeName>
</protein>
<evidence type="ECO:0000256" key="3">
    <source>
        <dbReference type="ARBA" id="ARBA00021704"/>
    </source>
</evidence>
<dbReference type="PANTHER" id="PTHR12945:SF0">
    <property type="entry name" value="TRNA (ADENINE(58)-N(1))-METHYLTRANSFERASE NON-CATALYTIC SUBUNIT TRM6"/>
    <property type="match status" value="1"/>
</dbReference>
<keyword evidence="7" id="KW-1185">Reference proteome</keyword>
<sequence>MISENSVIRDGDYSILQKVGGEQLRPCRLLSGQRVLIEKLSFDPTIAFGKPFGIFEVSSNGKTPTVSSQNESSSDVQQIEHCESKVQQNDNISLDSSVNDQKQSMTADDIAKLKAEGSSTENLVSKLVNGNSFFKDRSQFSKEKYVRKMTKKHSGKVMISRPNIRLLCQSYFYKDPERLAHLRLDQLALLIQFLNIHSCGCNIFVYENTLGLLGAAVMERLDNQGNCIFLHRGDWPQSIPCIDAMNNRNQNNFLPLRITTLLQPDLLKDEEEADQQKIQRRQNLTSQEEMQNNSTINCDDINELEEDTSLQNMLERRVKRREKEKRALNLLSKNSINGDELLNEGELDGILLAGRTIDPVDVLKQVIDGLRLSGSVVVYSPIKQHILKAWNFLRSTNSFIDMQIQEQFCRTHQVLPNQTHPLMQQTVTGGYILSAIKILSSEKLKKLTAED</sequence>
<dbReference type="GO" id="GO:0030488">
    <property type="term" value="P:tRNA methylation"/>
    <property type="evidence" value="ECO:0007669"/>
    <property type="project" value="InterPro"/>
</dbReference>
<dbReference type="AlphaFoldDB" id="A0A914LIF2"/>
<dbReference type="Proteomes" id="UP000887563">
    <property type="component" value="Unplaced"/>
</dbReference>
<evidence type="ECO:0000256" key="1">
    <source>
        <dbReference type="ARBA" id="ARBA00004123"/>
    </source>
</evidence>
<dbReference type="InterPro" id="IPR029063">
    <property type="entry name" value="SAM-dependent_MTases_sf"/>
</dbReference>
<evidence type="ECO:0000313" key="8">
    <source>
        <dbReference type="WBParaSite" id="Minc3s00531g13837"/>
    </source>
</evidence>
<evidence type="ECO:0000256" key="2">
    <source>
        <dbReference type="ARBA" id="ARBA00008320"/>
    </source>
</evidence>
<keyword evidence="4" id="KW-0819">tRNA processing</keyword>
<dbReference type="PANTHER" id="PTHR12945">
    <property type="entry name" value="TRANSLATION INITIATION FACTOR EIF3-RELATED"/>
    <property type="match status" value="1"/>
</dbReference>
<comment type="similarity">
    <text evidence="2">Belongs to the TRM6/GCD10 family.</text>
</comment>
<dbReference type="InterPro" id="IPR017423">
    <property type="entry name" value="TRM6"/>
</dbReference>
<evidence type="ECO:0000256" key="4">
    <source>
        <dbReference type="ARBA" id="ARBA00022694"/>
    </source>
</evidence>
<accession>A0A914LIF2</accession>
<dbReference type="WBParaSite" id="Minc3s00531g13837">
    <property type="protein sequence ID" value="Minc3s00531g13837"/>
    <property type="gene ID" value="Minc3s00531g13837"/>
</dbReference>
<evidence type="ECO:0000256" key="5">
    <source>
        <dbReference type="ARBA" id="ARBA00023242"/>
    </source>
</evidence>
<name>A0A914LIF2_MELIC</name>
<reference evidence="8" key="1">
    <citation type="submission" date="2022-11" db="UniProtKB">
        <authorList>
            <consortium name="WormBaseParasite"/>
        </authorList>
    </citation>
    <scope>IDENTIFICATION</scope>
</reference>
<dbReference type="GO" id="GO:0005634">
    <property type="term" value="C:nucleus"/>
    <property type="evidence" value="ECO:0007669"/>
    <property type="project" value="UniProtKB-SubCell"/>
</dbReference>
<dbReference type="Pfam" id="PF04189">
    <property type="entry name" value="Gcd10p"/>
    <property type="match status" value="1"/>
</dbReference>
<keyword evidence="5" id="KW-0539">Nucleus</keyword>
<evidence type="ECO:0000256" key="6">
    <source>
        <dbReference type="ARBA" id="ARBA00032319"/>
    </source>
</evidence>
<organism evidence="7 8">
    <name type="scientific">Meloidogyne incognita</name>
    <name type="common">Southern root-knot nematode worm</name>
    <name type="synonym">Oxyuris incognita</name>
    <dbReference type="NCBI Taxonomy" id="6306"/>
    <lineage>
        <taxon>Eukaryota</taxon>
        <taxon>Metazoa</taxon>
        <taxon>Ecdysozoa</taxon>
        <taxon>Nematoda</taxon>
        <taxon>Chromadorea</taxon>
        <taxon>Rhabditida</taxon>
        <taxon>Tylenchina</taxon>
        <taxon>Tylenchomorpha</taxon>
        <taxon>Tylenchoidea</taxon>
        <taxon>Meloidogynidae</taxon>
        <taxon>Meloidogyninae</taxon>
        <taxon>Meloidogyne</taxon>
        <taxon>Meloidogyne incognita group</taxon>
    </lineage>
</organism>
<dbReference type="Gene3D" id="3.40.50.150">
    <property type="entry name" value="Vaccinia Virus protein VP39"/>
    <property type="match status" value="1"/>
</dbReference>